<accession>A0ABV4U5B4</accession>
<comment type="caution">
    <text evidence="2">The sequence shown here is derived from an EMBL/GenBank/DDBJ whole genome shotgun (WGS) entry which is preliminary data.</text>
</comment>
<evidence type="ECO:0000313" key="2">
    <source>
        <dbReference type="EMBL" id="MFA9478783.1"/>
    </source>
</evidence>
<proteinExistence type="inferred from homology"/>
<reference evidence="2 3" key="1">
    <citation type="submission" date="2024-08" db="EMBL/GenBank/DDBJ databases">
        <title>Whole-genome sequencing of halo(alkali)philic microorganisms from hypersaline lakes.</title>
        <authorList>
            <person name="Sorokin D.Y."/>
            <person name="Merkel A.Y."/>
            <person name="Messina E."/>
            <person name="Yakimov M."/>
        </authorList>
    </citation>
    <scope>NUCLEOTIDE SEQUENCE [LARGE SCALE GENOMIC DNA]</scope>
    <source>
        <strain evidence="2 3">AB-hyl4</strain>
    </source>
</reference>
<comment type="similarity">
    <text evidence="1">Belongs to the phD/YefM antitoxin family.</text>
</comment>
<gene>
    <name evidence="2" type="ORF">ACERK3_10790</name>
</gene>
<dbReference type="EMBL" id="JBGUBD010000006">
    <property type="protein sequence ID" value="MFA9478783.1"/>
    <property type="molecule type" value="Genomic_DNA"/>
</dbReference>
<evidence type="ECO:0000256" key="1">
    <source>
        <dbReference type="ARBA" id="ARBA00009981"/>
    </source>
</evidence>
<dbReference type="NCBIfam" id="TIGR01552">
    <property type="entry name" value="phd_fam"/>
    <property type="match status" value="1"/>
</dbReference>
<protein>
    <submittedName>
        <fullName evidence="2">Type II toxin-antitoxin system Phd/YefM family antitoxin</fullName>
    </submittedName>
</protein>
<name>A0ABV4U5B4_9BACT</name>
<organism evidence="2 3">
    <name type="scientific">Natronomicrosphaera hydrolytica</name>
    <dbReference type="NCBI Taxonomy" id="3242702"/>
    <lineage>
        <taxon>Bacteria</taxon>
        <taxon>Pseudomonadati</taxon>
        <taxon>Planctomycetota</taxon>
        <taxon>Phycisphaerae</taxon>
        <taxon>Phycisphaerales</taxon>
        <taxon>Phycisphaeraceae</taxon>
        <taxon>Natronomicrosphaera</taxon>
    </lineage>
</organism>
<dbReference type="SUPFAM" id="SSF143120">
    <property type="entry name" value="YefM-like"/>
    <property type="match status" value="1"/>
</dbReference>
<evidence type="ECO:0000313" key="3">
    <source>
        <dbReference type="Proteomes" id="UP001575105"/>
    </source>
</evidence>
<dbReference type="RefSeq" id="WP_425345709.1">
    <property type="nucleotide sequence ID" value="NZ_JBGUBD010000006.1"/>
</dbReference>
<keyword evidence="3" id="KW-1185">Reference proteome</keyword>
<dbReference type="Proteomes" id="UP001575105">
    <property type="component" value="Unassembled WGS sequence"/>
</dbReference>
<sequence length="95" mass="10727">MKFVSVRELRGKSAEVWRELAREGELVLTSNGKPIAIVSATDEAHFEQSLQELRQARALRAVKQLQEQATQAGRDQLSAAAIEQEITAVRKDRRR</sequence>
<dbReference type="InterPro" id="IPR036165">
    <property type="entry name" value="YefM-like_sf"/>
</dbReference>